<dbReference type="Proteomes" id="UP000662873">
    <property type="component" value="Chromosome"/>
</dbReference>
<proteinExistence type="predicted"/>
<dbReference type="KEGG" id="npy:NPRO_13580"/>
<dbReference type="AlphaFoldDB" id="A0A809R854"/>
<evidence type="ECO:0000313" key="1">
    <source>
        <dbReference type="EMBL" id="BBO23763.1"/>
    </source>
</evidence>
<protein>
    <submittedName>
        <fullName evidence="1">Uncharacterized protein</fullName>
    </submittedName>
</protein>
<gene>
    <name evidence="1" type="ORF">NPRO_13580</name>
</gene>
<accession>A0A809R854</accession>
<reference evidence="1" key="1">
    <citation type="journal article" name="DNA Res.">
        <title>The physiological potential of anammox bacteria as revealed by their core genome structure.</title>
        <authorList>
            <person name="Okubo T."/>
            <person name="Toyoda A."/>
            <person name="Fukuhara K."/>
            <person name="Uchiyama I."/>
            <person name="Harigaya Y."/>
            <person name="Kuroiwa M."/>
            <person name="Suzuki T."/>
            <person name="Murakami Y."/>
            <person name="Suwa Y."/>
            <person name="Takami H."/>
        </authorList>
    </citation>
    <scope>NUCLEOTIDE SEQUENCE</scope>
    <source>
        <strain evidence="1">317325-2</strain>
    </source>
</reference>
<sequence length="48" mass="5214">MPFDIATLNCYAYKIDNPKELVSVLEARLAMALPEPADYLTTIGGGKV</sequence>
<name>A0A809R854_9BACT</name>
<dbReference type="EMBL" id="AP021858">
    <property type="protein sequence ID" value="BBO23763.1"/>
    <property type="molecule type" value="Genomic_DNA"/>
</dbReference>
<evidence type="ECO:0000313" key="2">
    <source>
        <dbReference type="Proteomes" id="UP000662873"/>
    </source>
</evidence>
<organism evidence="1 2">
    <name type="scientific">Candidatus Nitrosymbiomonas proteolyticus</name>
    <dbReference type="NCBI Taxonomy" id="2608984"/>
    <lineage>
        <taxon>Bacteria</taxon>
        <taxon>Bacillati</taxon>
        <taxon>Armatimonadota</taxon>
        <taxon>Armatimonadota incertae sedis</taxon>
        <taxon>Candidatus Nitrosymbiomonas</taxon>
    </lineage>
</organism>